<evidence type="ECO:0000256" key="1">
    <source>
        <dbReference type="ARBA" id="ARBA00023242"/>
    </source>
</evidence>
<sequence>MLPAGTAAGSPSGKPKSKVIKAAGQVFVRTSQACDLCRAKKFRCDVKVPDRSSCLAVGIKCIVSDKLSRQAFPQGYTETLEKYARQLDAENTKLQGLVHLRDEQWPRKPGSLQITDPTTLLSPPQLKDRFWNDARLDMRATSTSYRLRACLRPRKRHYIKKQLLTNLVAAAIPWSTKETLFVPALLVKVCQMHQLRLHRCPEAVLGLSLDTSDGQLYHFMQAERRDNEIECAMAFSESDSAHDLAAHLKLVVNNTRLIIFGKVSQIALCFMQYCQNASRLERVLDCWRRDLPADLRFDIDVDSCLLKNPPAGPAKDWNTFSQNQKLFIYLYFHAKVLIQLPILSKFGNHHYMGLSVKEDLELARAKRGSMVLIELLKHSSGAALYLLPIPLNVPREHARIALLVVRGSLDYIRVGVLHQSLRKILLETCSIFKFGTEKDILGALSKYSVSLLENAMASILGGIDAGSDAQGEYADLFSFEPFKKEFNKELMVSEFVADGSLGHFPFITEESHDSDKLGDCTGEDLLAYWFYVDQVIVSFFGPHDIRPEDLIKRAAELYQRTILADMMQTLDAQIPTDLFTDSQKSTENYLQIFREKLTLVDFMNYISTYSLFHNYSETKQGPEFLELMIKTFEKELGWDRKEPLLDMQWATDYTFMRKT</sequence>
<reference evidence="4" key="1">
    <citation type="journal article" date="2018" name="Nat. Microbiol.">
        <title>Leveraging single-cell genomics to expand the fungal tree of life.</title>
        <authorList>
            <person name="Ahrendt S.R."/>
            <person name="Quandt C.A."/>
            <person name="Ciobanu D."/>
            <person name="Clum A."/>
            <person name="Salamov A."/>
            <person name="Andreopoulos B."/>
            <person name="Cheng J.F."/>
            <person name="Woyke T."/>
            <person name="Pelin A."/>
            <person name="Henrissat B."/>
            <person name="Reynolds N.K."/>
            <person name="Benny G.L."/>
            <person name="Smith M.E."/>
            <person name="James T.Y."/>
            <person name="Grigoriev I.V."/>
        </authorList>
    </citation>
    <scope>NUCLEOTIDE SEQUENCE [LARGE SCALE GENOMIC DNA]</scope>
    <source>
        <strain evidence="4">Baker2002</strain>
    </source>
</reference>
<evidence type="ECO:0000313" key="3">
    <source>
        <dbReference type="EMBL" id="RKP29934.1"/>
    </source>
</evidence>
<protein>
    <recommendedName>
        <fullName evidence="2">Zn(2)-C6 fungal-type domain-containing protein</fullName>
    </recommendedName>
</protein>
<name>A0A4P9ZAT6_9ASCO</name>
<dbReference type="Pfam" id="PF00172">
    <property type="entry name" value="Zn_clus"/>
    <property type="match status" value="1"/>
</dbReference>
<dbReference type="GO" id="GO:0008270">
    <property type="term" value="F:zinc ion binding"/>
    <property type="evidence" value="ECO:0007669"/>
    <property type="project" value="InterPro"/>
</dbReference>
<evidence type="ECO:0000259" key="2">
    <source>
        <dbReference type="PROSITE" id="PS50048"/>
    </source>
</evidence>
<dbReference type="InterPro" id="IPR001138">
    <property type="entry name" value="Zn2Cys6_DnaBD"/>
</dbReference>
<organism evidence="3 4">
    <name type="scientific">Metschnikowia bicuspidata</name>
    <dbReference type="NCBI Taxonomy" id="27322"/>
    <lineage>
        <taxon>Eukaryota</taxon>
        <taxon>Fungi</taxon>
        <taxon>Dikarya</taxon>
        <taxon>Ascomycota</taxon>
        <taxon>Saccharomycotina</taxon>
        <taxon>Pichiomycetes</taxon>
        <taxon>Metschnikowiaceae</taxon>
        <taxon>Metschnikowia</taxon>
    </lineage>
</organism>
<dbReference type="Proteomes" id="UP000268321">
    <property type="component" value="Unassembled WGS sequence"/>
</dbReference>
<keyword evidence="4" id="KW-1185">Reference proteome</keyword>
<dbReference type="OrthoDB" id="1924787at2759"/>
<evidence type="ECO:0000313" key="4">
    <source>
        <dbReference type="Proteomes" id="UP000268321"/>
    </source>
</evidence>
<dbReference type="EMBL" id="ML004470">
    <property type="protein sequence ID" value="RKP29934.1"/>
    <property type="molecule type" value="Genomic_DNA"/>
</dbReference>
<dbReference type="Gene3D" id="3.40.50.150">
    <property type="entry name" value="Vaccinia Virus protein VP39"/>
    <property type="match status" value="1"/>
</dbReference>
<dbReference type="GO" id="GO:0000981">
    <property type="term" value="F:DNA-binding transcription factor activity, RNA polymerase II-specific"/>
    <property type="evidence" value="ECO:0007669"/>
    <property type="project" value="InterPro"/>
</dbReference>
<dbReference type="PROSITE" id="PS50048">
    <property type="entry name" value="ZN2_CY6_FUNGAL_2"/>
    <property type="match status" value="1"/>
</dbReference>
<dbReference type="InterPro" id="IPR036864">
    <property type="entry name" value="Zn2-C6_fun-type_DNA-bd_sf"/>
</dbReference>
<dbReference type="Gene3D" id="4.10.240.10">
    <property type="entry name" value="Zn(2)-C6 fungal-type DNA-binding domain"/>
    <property type="match status" value="1"/>
</dbReference>
<dbReference type="SUPFAM" id="SSF57701">
    <property type="entry name" value="Zn2/Cys6 DNA-binding domain"/>
    <property type="match status" value="1"/>
</dbReference>
<feature type="domain" description="Zn(2)-C6 fungal-type" evidence="2">
    <location>
        <begin position="33"/>
        <end position="63"/>
    </location>
</feature>
<accession>A0A4P9ZAT6</accession>
<proteinExistence type="predicted"/>
<dbReference type="InterPro" id="IPR029063">
    <property type="entry name" value="SAM-dependent_MTases_sf"/>
</dbReference>
<dbReference type="PANTHER" id="PTHR46910">
    <property type="entry name" value="TRANSCRIPTION FACTOR PDR1"/>
    <property type="match status" value="1"/>
</dbReference>
<dbReference type="SMART" id="SM00066">
    <property type="entry name" value="GAL4"/>
    <property type="match status" value="1"/>
</dbReference>
<gene>
    <name evidence="3" type="ORF">METBISCDRAFT_27793</name>
</gene>
<dbReference type="AlphaFoldDB" id="A0A4P9ZAT6"/>
<dbReference type="PANTHER" id="PTHR46910:SF12">
    <property type="entry name" value="REGULATORY PROTEIN CAT8"/>
    <property type="match status" value="1"/>
</dbReference>
<dbReference type="InterPro" id="IPR050987">
    <property type="entry name" value="AtrR-like"/>
</dbReference>
<keyword evidence="1" id="KW-0539">Nucleus</keyword>
<dbReference type="CDD" id="cd00067">
    <property type="entry name" value="GAL4"/>
    <property type="match status" value="1"/>
</dbReference>